<evidence type="ECO:0000256" key="2">
    <source>
        <dbReference type="ARBA" id="ARBA00022833"/>
    </source>
</evidence>
<dbReference type="RefSeq" id="WP_091641562.1">
    <property type="nucleotide sequence ID" value="NZ_FOEG01000002.1"/>
</dbReference>
<dbReference type="GO" id="GO:0008270">
    <property type="term" value="F:zinc ion binding"/>
    <property type="evidence" value="ECO:0007669"/>
    <property type="project" value="UniProtKB-UniRule"/>
</dbReference>
<proteinExistence type="inferred from homology"/>
<dbReference type="GO" id="GO:0006355">
    <property type="term" value="P:regulation of DNA-templated transcription"/>
    <property type="evidence" value="ECO:0007669"/>
    <property type="project" value="InterPro"/>
</dbReference>
<dbReference type="SUPFAM" id="SSF57716">
    <property type="entry name" value="Glucocorticoid receptor-like (DNA-binding domain)"/>
    <property type="match status" value="1"/>
</dbReference>
<gene>
    <name evidence="3" type="primary">yacG</name>
    <name evidence="4" type="ORF">SAMN04488052_102559</name>
</gene>
<name>A0A1H8S7L2_9GAMM</name>
<feature type="binding site" evidence="3">
    <location>
        <position position="27"/>
    </location>
    <ligand>
        <name>Zn(2+)</name>
        <dbReference type="ChEBI" id="CHEBI:29105"/>
    </ligand>
</feature>
<dbReference type="Gene3D" id="3.30.50.10">
    <property type="entry name" value="Erythroid Transcription Factor GATA-1, subunit A"/>
    <property type="match status" value="1"/>
</dbReference>
<dbReference type="OrthoDB" id="9809663at2"/>
<evidence type="ECO:0000313" key="5">
    <source>
        <dbReference type="Proteomes" id="UP000199657"/>
    </source>
</evidence>
<comment type="cofactor">
    <cofactor evidence="3">
        <name>Zn(2+)</name>
        <dbReference type="ChEBI" id="CHEBI:29105"/>
    </cofactor>
    <text evidence="3">Binds 1 zinc ion.</text>
</comment>
<evidence type="ECO:0000256" key="3">
    <source>
        <dbReference type="HAMAP-Rule" id="MF_00649"/>
    </source>
</evidence>
<dbReference type="Pfam" id="PF03884">
    <property type="entry name" value="YacG"/>
    <property type="match status" value="1"/>
</dbReference>
<evidence type="ECO:0000313" key="4">
    <source>
        <dbReference type="EMBL" id="SEO74517.1"/>
    </source>
</evidence>
<organism evidence="4 5">
    <name type="scientific">Aquisalimonas asiatica</name>
    <dbReference type="NCBI Taxonomy" id="406100"/>
    <lineage>
        <taxon>Bacteria</taxon>
        <taxon>Pseudomonadati</taxon>
        <taxon>Pseudomonadota</taxon>
        <taxon>Gammaproteobacteria</taxon>
        <taxon>Chromatiales</taxon>
        <taxon>Ectothiorhodospiraceae</taxon>
        <taxon>Aquisalimonas</taxon>
    </lineage>
</organism>
<dbReference type="InterPro" id="IPR005584">
    <property type="entry name" value="DNA_gyrase_inhibitor_YacG"/>
</dbReference>
<dbReference type="GO" id="GO:0008657">
    <property type="term" value="F:DNA topoisomerase type II (double strand cut, ATP-hydrolyzing) inhibitor activity"/>
    <property type="evidence" value="ECO:0007669"/>
    <property type="project" value="UniProtKB-UniRule"/>
</dbReference>
<feature type="binding site" evidence="3">
    <location>
        <position position="8"/>
    </location>
    <ligand>
        <name>Zn(2+)</name>
        <dbReference type="ChEBI" id="CHEBI:29105"/>
    </ligand>
</feature>
<sequence length="68" mass="7748">MSDRKVPCPNCRKLVDWDGDSPWRPFCSERCKSVDLGGWLQESHRIPGIELPEELLDEVGDSQDPANH</sequence>
<keyword evidence="1 3" id="KW-0479">Metal-binding</keyword>
<reference evidence="4 5" key="1">
    <citation type="submission" date="2016-10" db="EMBL/GenBank/DDBJ databases">
        <authorList>
            <person name="de Groot N.N."/>
        </authorList>
    </citation>
    <scope>NUCLEOTIDE SEQUENCE [LARGE SCALE GENOMIC DNA]</scope>
    <source>
        <strain evidence="4 5">CGMCC 1.6291</strain>
    </source>
</reference>
<dbReference type="PANTHER" id="PTHR36150:SF1">
    <property type="entry name" value="DNA GYRASE INHIBITOR YACG"/>
    <property type="match status" value="1"/>
</dbReference>
<feature type="binding site" evidence="3">
    <location>
        <position position="31"/>
    </location>
    <ligand>
        <name>Zn(2+)</name>
        <dbReference type="ChEBI" id="CHEBI:29105"/>
    </ligand>
</feature>
<dbReference type="AlphaFoldDB" id="A0A1H8S7L2"/>
<dbReference type="PANTHER" id="PTHR36150">
    <property type="entry name" value="DNA GYRASE INHIBITOR YACG"/>
    <property type="match status" value="1"/>
</dbReference>
<dbReference type="EMBL" id="FOEG01000002">
    <property type="protein sequence ID" value="SEO74517.1"/>
    <property type="molecule type" value="Genomic_DNA"/>
</dbReference>
<accession>A0A1H8S7L2</accession>
<protein>
    <recommendedName>
        <fullName evidence="3">DNA gyrase inhibitor YacG</fullName>
    </recommendedName>
</protein>
<dbReference type="Proteomes" id="UP000199657">
    <property type="component" value="Unassembled WGS sequence"/>
</dbReference>
<comment type="function">
    <text evidence="3">Inhibits all the catalytic activities of DNA gyrase by preventing its interaction with DNA. Acts by binding directly to the C-terminal domain of GyrB, which probably disrupts DNA binding by the gyrase.</text>
</comment>
<comment type="similarity">
    <text evidence="3">Belongs to the DNA gyrase inhibitor YacG family.</text>
</comment>
<evidence type="ECO:0000256" key="1">
    <source>
        <dbReference type="ARBA" id="ARBA00022723"/>
    </source>
</evidence>
<dbReference type="InterPro" id="IPR013088">
    <property type="entry name" value="Znf_NHR/GATA"/>
</dbReference>
<comment type="subunit">
    <text evidence="3">Interacts with GyrB.</text>
</comment>
<keyword evidence="2 3" id="KW-0862">Zinc</keyword>
<keyword evidence="5" id="KW-1185">Reference proteome</keyword>
<dbReference type="STRING" id="406100.SAMN04488052_102559"/>
<feature type="binding site" evidence="3">
    <location>
        <position position="11"/>
    </location>
    <ligand>
        <name>Zn(2+)</name>
        <dbReference type="ChEBI" id="CHEBI:29105"/>
    </ligand>
</feature>
<dbReference type="HAMAP" id="MF_00649">
    <property type="entry name" value="DNA_gyrase_inhibitor_YacG"/>
    <property type="match status" value="1"/>
</dbReference>